<dbReference type="Proteomes" id="UP000647133">
    <property type="component" value="Unassembled WGS sequence"/>
</dbReference>
<feature type="compositionally biased region" description="Polar residues" evidence="4">
    <location>
        <begin position="302"/>
        <end position="314"/>
    </location>
</feature>
<dbReference type="NCBIfam" id="TIGR03302">
    <property type="entry name" value="OM_YfiO"/>
    <property type="match status" value="1"/>
</dbReference>
<protein>
    <submittedName>
        <fullName evidence="6">Outer membrane protein assembly factor BamD</fullName>
    </submittedName>
</protein>
<dbReference type="RefSeq" id="WP_192008972.1">
    <property type="nucleotide sequence ID" value="NZ_JACYTQ010000001.1"/>
</dbReference>
<evidence type="ECO:0000256" key="3">
    <source>
        <dbReference type="ARBA" id="ARBA00023237"/>
    </source>
</evidence>
<dbReference type="InterPro" id="IPR011990">
    <property type="entry name" value="TPR-like_helical_dom_sf"/>
</dbReference>
<evidence type="ECO:0000313" key="6">
    <source>
        <dbReference type="EMBL" id="MBD8487885.1"/>
    </source>
</evidence>
<keyword evidence="2" id="KW-0472">Membrane</keyword>
<evidence type="ECO:0000256" key="4">
    <source>
        <dbReference type="SAM" id="MobiDB-lite"/>
    </source>
</evidence>
<keyword evidence="7" id="KW-1185">Reference proteome</keyword>
<feature type="region of interest" description="Disordered" evidence="4">
    <location>
        <begin position="286"/>
        <end position="314"/>
    </location>
</feature>
<name>A0ABR9AGR0_9BACT</name>
<accession>A0ABR9AGR0</accession>
<dbReference type="InterPro" id="IPR017689">
    <property type="entry name" value="BamD"/>
</dbReference>
<feature type="compositionally biased region" description="Basic and acidic residues" evidence="4">
    <location>
        <begin position="286"/>
        <end position="296"/>
    </location>
</feature>
<keyword evidence="1" id="KW-0732">Signal</keyword>
<proteinExistence type="predicted"/>
<gene>
    <name evidence="6" type="primary">bamD</name>
    <name evidence="6" type="ORF">IFO69_03890</name>
</gene>
<sequence length="314" mass="36787">MKKTIKHTLLLVVVIALGACGRFYKLEKSTNWDELYTAANEYYQEGEYNKAIILYDKVLPVIRGSEKSELAQFNYAYAHFRLKRYIEAASYFNTFFESYSRSPMAEEALFMHAYSLYMDAPDYNLDQKSSREAVAAIQQFINRFPQSDSYERAMTMINDLQERFEKKAYEEAQMYYRLTEGLFPGQFYLACIVNFQNFAKTYPNSEHNEELAYKLVEVSSAYAERSIFTKKEERLNQALEFGDNFKRKFPKSLYNNEVNTLVEKTKSELSEHQSLKKQYDEIRKLEQASKAKREAEEKETEQSVTPTATPEGTN</sequence>
<evidence type="ECO:0000259" key="5">
    <source>
        <dbReference type="Pfam" id="PF13525"/>
    </source>
</evidence>
<dbReference type="Pfam" id="PF13525">
    <property type="entry name" value="YfiO"/>
    <property type="match status" value="1"/>
</dbReference>
<reference evidence="6 7" key="1">
    <citation type="submission" date="2020-09" db="EMBL/GenBank/DDBJ databases">
        <title>Echinicola sp. CAU 1574 isolated from sand of Sido Beach.</title>
        <authorList>
            <person name="Kim W."/>
        </authorList>
    </citation>
    <scope>NUCLEOTIDE SEQUENCE [LARGE SCALE GENOMIC DNA]</scope>
    <source>
        <strain evidence="6 7">CAU 1574</strain>
    </source>
</reference>
<evidence type="ECO:0000313" key="7">
    <source>
        <dbReference type="Proteomes" id="UP000647133"/>
    </source>
</evidence>
<feature type="domain" description="Outer membrane lipoprotein BamD-like" evidence="5">
    <location>
        <begin position="33"/>
        <end position="177"/>
    </location>
</feature>
<evidence type="ECO:0000256" key="1">
    <source>
        <dbReference type="ARBA" id="ARBA00022729"/>
    </source>
</evidence>
<dbReference type="Gene3D" id="1.25.40.10">
    <property type="entry name" value="Tetratricopeptide repeat domain"/>
    <property type="match status" value="1"/>
</dbReference>
<comment type="caution">
    <text evidence="6">The sequence shown here is derived from an EMBL/GenBank/DDBJ whole genome shotgun (WGS) entry which is preliminary data.</text>
</comment>
<dbReference type="SUPFAM" id="SSF48452">
    <property type="entry name" value="TPR-like"/>
    <property type="match status" value="1"/>
</dbReference>
<keyword evidence="3" id="KW-0998">Cell outer membrane</keyword>
<evidence type="ECO:0000256" key="2">
    <source>
        <dbReference type="ARBA" id="ARBA00023136"/>
    </source>
</evidence>
<dbReference type="PROSITE" id="PS51257">
    <property type="entry name" value="PROKAR_LIPOPROTEIN"/>
    <property type="match status" value="1"/>
</dbReference>
<dbReference type="InterPro" id="IPR039565">
    <property type="entry name" value="BamD-like"/>
</dbReference>
<dbReference type="EMBL" id="JACYTQ010000001">
    <property type="protein sequence ID" value="MBD8487885.1"/>
    <property type="molecule type" value="Genomic_DNA"/>
</dbReference>
<organism evidence="6 7">
    <name type="scientific">Echinicola arenosa</name>
    <dbReference type="NCBI Taxonomy" id="2774144"/>
    <lineage>
        <taxon>Bacteria</taxon>
        <taxon>Pseudomonadati</taxon>
        <taxon>Bacteroidota</taxon>
        <taxon>Cytophagia</taxon>
        <taxon>Cytophagales</taxon>
        <taxon>Cyclobacteriaceae</taxon>
        <taxon>Echinicola</taxon>
    </lineage>
</organism>